<organism evidence="1 2">
    <name type="scientific">Corynebacterium ramonii</name>
    <dbReference type="NCBI Taxonomy" id="3026968"/>
    <lineage>
        <taxon>Bacteria</taxon>
        <taxon>Bacillati</taxon>
        <taxon>Actinomycetota</taxon>
        <taxon>Actinomycetes</taxon>
        <taxon>Mycobacteriales</taxon>
        <taxon>Corynebacteriaceae</taxon>
        <taxon>Corynebacterium</taxon>
    </lineage>
</organism>
<protein>
    <submittedName>
        <fullName evidence="1">Uncharacterized protein</fullName>
    </submittedName>
</protein>
<reference evidence="1 2" key="1">
    <citation type="journal article" date="2015" name="Genome Announc.">
        <title>Genome Sequence of Corynebacterium ulcerans Strain FRC11.</title>
        <authorList>
            <person name="Benevides Lde J."/>
            <person name="Viana M.V."/>
            <person name="Mariano D.C."/>
            <person name="Rocha Fde S."/>
            <person name="Bagano P.C."/>
            <person name="Folador E.L."/>
            <person name="Pereira F.L."/>
            <person name="Dorella F.A."/>
            <person name="Leal C.A."/>
            <person name="Carvalho A.F."/>
            <person name="Soares Sde C."/>
            <person name="Carneiro A."/>
            <person name="Ramos R."/>
            <person name="Badell-Ocando E."/>
            <person name="Guiso N."/>
            <person name="Silva A."/>
            <person name="Figueiredo H."/>
            <person name="Azevedo V."/>
            <person name="Guimaraes L.C."/>
        </authorList>
    </citation>
    <scope>NUCLEOTIDE SEQUENCE [LARGE SCALE GENOMIC DNA]</scope>
    <source>
        <strain evidence="2">FRC0011</strain>
    </source>
</reference>
<keyword evidence="2" id="KW-1185">Reference proteome</keyword>
<gene>
    <name evidence="1" type="ORF">CulFRC11_0527</name>
</gene>
<evidence type="ECO:0000313" key="2">
    <source>
        <dbReference type="Proteomes" id="UP000029910"/>
    </source>
</evidence>
<dbReference type="Proteomes" id="UP000029910">
    <property type="component" value="Chromosome"/>
</dbReference>
<evidence type="ECO:0000313" key="1">
    <source>
        <dbReference type="EMBL" id="AIU32120.1"/>
    </source>
</evidence>
<proteinExistence type="predicted"/>
<name>A0ABN4EDV8_9CORY</name>
<sequence length="146" mass="16405">MRPLCVCAIIEQRSRMFAMEPTDINGGRFYARPLHNDDRIDDTPAIRLIDAHFDVDEAHHRWHDNSMYSWAVCEQTNIDMIALAVLHLTTTEHGLSGILDIAPAGDPARELPNDPILDQKTVGDGVLEIRGPIERWCAAHGITLTR</sequence>
<dbReference type="EMBL" id="CP009622">
    <property type="protein sequence ID" value="AIU32120.1"/>
    <property type="molecule type" value="Genomic_DNA"/>
</dbReference>
<accession>A0ABN4EDV8</accession>